<accession>A0A4Z1JJJ6</accession>
<dbReference type="OrthoDB" id="20273at2759"/>
<dbReference type="EMBL" id="PQXJ01000014">
    <property type="protein sequence ID" value="TGO69167.1"/>
    <property type="molecule type" value="Genomic_DNA"/>
</dbReference>
<organism evidence="10 11">
    <name type="scientific">Botryotinia narcissicola</name>
    <dbReference type="NCBI Taxonomy" id="278944"/>
    <lineage>
        <taxon>Eukaryota</taxon>
        <taxon>Fungi</taxon>
        <taxon>Dikarya</taxon>
        <taxon>Ascomycota</taxon>
        <taxon>Pezizomycotina</taxon>
        <taxon>Leotiomycetes</taxon>
        <taxon>Helotiales</taxon>
        <taxon>Sclerotiniaceae</taxon>
        <taxon>Botryotinia</taxon>
    </lineage>
</organism>
<comment type="caution">
    <text evidence="10">The sequence shown here is derived from an EMBL/GenBank/DDBJ whole genome shotgun (WGS) entry which is preliminary data.</text>
</comment>
<evidence type="ECO:0000256" key="4">
    <source>
        <dbReference type="ARBA" id="ARBA00024804"/>
    </source>
</evidence>
<keyword evidence="7" id="KW-0808">Transferase</keyword>
<dbReference type="InterPro" id="IPR052474">
    <property type="entry name" value="UDP-GlcNAc_transferase"/>
</dbReference>
<dbReference type="InterPro" id="IPR007235">
    <property type="entry name" value="Glyco_trans_28_C"/>
</dbReference>
<dbReference type="GO" id="GO:0043541">
    <property type="term" value="C:UDP-N-acetylglucosamine transferase complex"/>
    <property type="evidence" value="ECO:0007669"/>
    <property type="project" value="TreeGrafter"/>
</dbReference>
<evidence type="ECO:0000256" key="8">
    <source>
        <dbReference type="SAM" id="MobiDB-lite"/>
    </source>
</evidence>
<evidence type="ECO:0000313" key="10">
    <source>
        <dbReference type="EMBL" id="TGO69167.1"/>
    </source>
</evidence>
<dbReference type="Gene3D" id="3.40.50.2000">
    <property type="entry name" value="Glycogen Phosphorylase B"/>
    <property type="match status" value="1"/>
</dbReference>
<name>A0A4Z1JJJ6_9HELO</name>
<comment type="function">
    <text evidence="4 7">Involved in protein N-glycosylation. Essential for the second step of the dolichol-linked oligosaccharide pathway.</text>
</comment>
<keyword evidence="11" id="KW-1185">Reference proteome</keyword>
<dbReference type="PANTHER" id="PTHR47043">
    <property type="entry name" value="UDP-N-ACETYLGLUCOSAMINE TRANSFERASE SUBUNIT ALG13"/>
    <property type="match status" value="1"/>
</dbReference>
<keyword evidence="7" id="KW-0256">Endoplasmic reticulum</keyword>
<proteinExistence type="inferred from homology"/>
<feature type="region of interest" description="Disordered" evidence="8">
    <location>
        <begin position="202"/>
        <end position="225"/>
    </location>
</feature>
<dbReference type="Proteomes" id="UP000297452">
    <property type="component" value="Unassembled WGS sequence"/>
</dbReference>
<comment type="subcellular location">
    <subcellularLocation>
        <location evidence="7">Endoplasmic reticulum</location>
    </subcellularLocation>
</comment>
<dbReference type="STRING" id="278944.A0A4Z1JJJ6"/>
<protein>
    <recommendedName>
        <fullName evidence="3 7">UDP-N-acetylglucosamine transferase subunit ALG13</fullName>
        <ecNumber evidence="2 7">2.4.1.141</ecNumber>
    </recommendedName>
    <alternativeName>
        <fullName evidence="5 7">Asparagine-linked glycosylation protein 13</fullName>
    </alternativeName>
</protein>
<evidence type="ECO:0000313" key="11">
    <source>
        <dbReference type="Proteomes" id="UP000297452"/>
    </source>
</evidence>
<dbReference type="GO" id="GO:0004577">
    <property type="term" value="F:N-acetylglucosaminyldiphosphodolichol N-acetylglucosaminyltransferase activity"/>
    <property type="evidence" value="ECO:0007669"/>
    <property type="project" value="UniProtKB-EC"/>
</dbReference>
<sequence length="246" mass="26778">MSKIRQSTFNSTGRNPDLTGSLIVANYYSHHPVMGLTPEGAPPKVAFVTVGATATFKELIEEVFASHTLQALVQEGYTKLRVQAGPDAEYWKNNIPAEKGSGLEIEVFDFDRNGLGHEMRQCKKGGFHGTGESLEGVVISHAGSGTILDALRIDVPLIVVPNTSLLDNHQVELADELERQGYVTKASGPRGLEDAIRKVERRKNGKPGGSKDLQGRKNWKGCENPSIAPVLDEAANYEEEVRSVLD</sequence>
<comment type="subunit">
    <text evidence="1 7">Heterodimer with ALG14 to form a functional enzyme.</text>
</comment>
<dbReference type="AlphaFoldDB" id="A0A4Z1JJJ6"/>
<dbReference type="EC" id="2.4.1.141" evidence="2 7"/>
<dbReference type="GO" id="GO:0006488">
    <property type="term" value="P:dolichol-linked oligosaccharide biosynthetic process"/>
    <property type="evidence" value="ECO:0007669"/>
    <property type="project" value="TreeGrafter"/>
</dbReference>
<evidence type="ECO:0000256" key="7">
    <source>
        <dbReference type="RuleBase" id="RU362128"/>
    </source>
</evidence>
<evidence type="ECO:0000259" key="9">
    <source>
        <dbReference type="Pfam" id="PF04101"/>
    </source>
</evidence>
<dbReference type="SUPFAM" id="SSF53756">
    <property type="entry name" value="UDP-Glycosyltransferase/glycogen phosphorylase"/>
    <property type="match status" value="1"/>
</dbReference>
<feature type="domain" description="Glycosyl transferase family 28 C-terminal" evidence="9">
    <location>
        <begin position="137"/>
        <end position="203"/>
    </location>
</feature>
<evidence type="ECO:0000256" key="6">
    <source>
        <dbReference type="ARBA" id="ARBA00048184"/>
    </source>
</evidence>
<gene>
    <name evidence="7" type="primary">ALG13</name>
    <name evidence="10" type="ORF">BOTNAR_0014g00190</name>
</gene>
<reference evidence="10 11" key="1">
    <citation type="submission" date="2017-12" db="EMBL/GenBank/DDBJ databases">
        <title>Comparative genomics of Botrytis spp.</title>
        <authorList>
            <person name="Valero-Jimenez C.A."/>
            <person name="Tapia P."/>
            <person name="Veloso J."/>
            <person name="Silva-Moreno E."/>
            <person name="Staats M."/>
            <person name="Valdes J.H."/>
            <person name="Van Kan J.A.L."/>
        </authorList>
    </citation>
    <scope>NUCLEOTIDE SEQUENCE [LARGE SCALE GENOMIC DNA]</scope>
    <source>
        <strain evidence="10 11">MUCL2120</strain>
    </source>
</reference>
<comment type="catalytic activity">
    <reaction evidence="6">
        <text>an N-acetyl-alpha-D-glucosaminyl-diphospho-di-trans,poly-cis-dolichol + UDP-N-acetyl-alpha-D-glucosamine = an N,N'-diacetylchitobiosyl-diphospho-di-trans,poly-cis-dolichol + UDP + H(+)</text>
        <dbReference type="Rhea" id="RHEA:23380"/>
        <dbReference type="Rhea" id="RHEA-COMP:19507"/>
        <dbReference type="Rhea" id="RHEA-COMP:19510"/>
        <dbReference type="ChEBI" id="CHEBI:15378"/>
        <dbReference type="ChEBI" id="CHEBI:57269"/>
        <dbReference type="ChEBI" id="CHEBI:57705"/>
        <dbReference type="ChEBI" id="CHEBI:58223"/>
        <dbReference type="ChEBI" id="CHEBI:58427"/>
        <dbReference type="EC" id="2.4.1.141"/>
    </reaction>
</comment>
<evidence type="ECO:0000256" key="3">
    <source>
        <dbReference type="ARBA" id="ARBA00017468"/>
    </source>
</evidence>
<dbReference type="PANTHER" id="PTHR47043:SF1">
    <property type="entry name" value="UDP-N-ACETYLGLUCOSAMINE TRANSFERASE SUBUNIT ALG13"/>
    <property type="match status" value="1"/>
</dbReference>
<evidence type="ECO:0000256" key="1">
    <source>
        <dbReference type="ARBA" id="ARBA00011198"/>
    </source>
</evidence>
<evidence type="ECO:0000256" key="5">
    <source>
        <dbReference type="ARBA" id="ARBA00032061"/>
    </source>
</evidence>
<dbReference type="Pfam" id="PF04101">
    <property type="entry name" value="Glyco_tran_28_C"/>
    <property type="match status" value="1"/>
</dbReference>
<comment type="similarity">
    <text evidence="7">Belongs to the glycosyltransferase 28 family.</text>
</comment>
<keyword evidence="7" id="KW-0328">Glycosyltransferase</keyword>
<evidence type="ECO:0000256" key="2">
    <source>
        <dbReference type="ARBA" id="ARBA00012614"/>
    </source>
</evidence>